<dbReference type="Pfam" id="PF07949">
    <property type="entry name" value="YbbR"/>
    <property type="match status" value="1"/>
</dbReference>
<reference evidence="3" key="1">
    <citation type="submission" date="2011-04" db="EMBL/GenBank/DDBJ databases">
        <title>The complete genome of Spirochaeta coccoides DSM 17374.</title>
        <authorList>
            <person name="Lucas S."/>
            <person name="Copeland A."/>
            <person name="Lapidus A."/>
            <person name="Bruce D."/>
            <person name="Goodwin L."/>
            <person name="Pitluck S."/>
            <person name="Peters L."/>
            <person name="Kyrpides N."/>
            <person name="Mavromatis K."/>
            <person name="Pagani I."/>
            <person name="Ivanova N."/>
            <person name="Ovchinnikova G."/>
            <person name="Lu M."/>
            <person name="Detter J.C."/>
            <person name="Tapia R."/>
            <person name="Han C."/>
            <person name="Land M."/>
            <person name="Hauser L."/>
            <person name="Markowitz V."/>
            <person name="Cheng J.-F."/>
            <person name="Hugenholtz P."/>
            <person name="Woyke T."/>
            <person name="Wu D."/>
            <person name="Spring S."/>
            <person name="Schroeder M."/>
            <person name="Brambilla E."/>
            <person name="Klenk H.-P."/>
            <person name="Eisen J.A."/>
        </authorList>
    </citation>
    <scope>NUCLEOTIDE SEQUENCE [LARGE SCALE GENOMIC DNA]</scope>
    <source>
        <strain evidence="3">ATCC BAA-1237 / DSM 17374 / SPN1</strain>
    </source>
</reference>
<dbReference type="RefSeq" id="WP_013740053.1">
    <property type="nucleotide sequence ID" value="NC_015436.1"/>
</dbReference>
<accession>F4GI60</accession>
<proteinExistence type="predicted"/>
<organism evidence="2 3">
    <name type="scientific">Parasphaerochaeta coccoides (strain ATCC BAA-1237 / DSM 17374 / SPN1)</name>
    <name type="common">Sphaerochaeta coccoides</name>
    <dbReference type="NCBI Taxonomy" id="760011"/>
    <lineage>
        <taxon>Bacteria</taxon>
        <taxon>Pseudomonadati</taxon>
        <taxon>Spirochaetota</taxon>
        <taxon>Spirochaetia</taxon>
        <taxon>Spirochaetales</taxon>
        <taxon>Sphaerochaetaceae</taxon>
        <taxon>Parasphaerochaeta</taxon>
    </lineage>
</organism>
<gene>
    <name evidence="2" type="ordered locus">Spico_1455</name>
</gene>
<keyword evidence="1" id="KW-0472">Membrane</keyword>
<dbReference type="Proteomes" id="UP000007939">
    <property type="component" value="Chromosome"/>
</dbReference>
<evidence type="ECO:0000313" key="3">
    <source>
        <dbReference type="Proteomes" id="UP000007939"/>
    </source>
</evidence>
<keyword evidence="3" id="KW-1185">Reference proteome</keyword>
<dbReference type="KEGG" id="scc:Spico_1455"/>
<dbReference type="AlphaFoldDB" id="F4GI60"/>
<dbReference type="HOGENOM" id="CLU_1863898_0_0_12"/>
<evidence type="ECO:0000313" key="2">
    <source>
        <dbReference type="EMBL" id="AEC02658.1"/>
    </source>
</evidence>
<keyword evidence="1" id="KW-1133">Transmembrane helix</keyword>
<feature type="transmembrane region" description="Helical" evidence="1">
    <location>
        <begin position="12"/>
        <end position="31"/>
    </location>
</feature>
<protein>
    <submittedName>
        <fullName evidence="2">YbbR family protein</fullName>
    </submittedName>
</protein>
<dbReference type="Gene3D" id="2.170.120.30">
    <property type="match status" value="1"/>
</dbReference>
<keyword evidence="1" id="KW-0812">Transmembrane</keyword>
<dbReference type="OrthoDB" id="356399at2"/>
<sequence>MKLNKIFQNLAYNWPVKLLCLICALGVYVIVQYSLLSNYVIDIPLNYTAPEGYVAASLIPDTIEVSITGPDEDIYRIIPERITASVDFSFVSGGGPATTLVNVDYQSVLKEMPGVSITTHPASVTVDFKSLPSIGQEPR</sequence>
<dbReference type="STRING" id="760011.Spico_1455"/>
<dbReference type="InterPro" id="IPR012505">
    <property type="entry name" value="YbbR"/>
</dbReference>
<dbReference type="EMBL" id="CP002659">
    <property type="protein sequence ID" value="AEC02658.1"/>
    <property type="molecule type" value="Genomic_DNA"/>
</dbReference>
<evidence type="ECO:0000256" key="1">
    <source>
        <dbReference type="SAM" id="Phobius"/>
    </source>
</evidence>
<dbReference type="eggNOG" id="COG4856">
    <property type="taxonomic scope" value="Bacteria"/>
</dbReference>
<reference evidence="2 3" key="2">
    <citation type="journal article" date="2012" name="Stand. Genomic Sci.">
        <title>Complete genome sequence of the termite hindgut bacterium Spirochaeta coccoides type strain (SPN1(T)), reclassification in the genus Sphaerochaeta as Sphaerochaeta coccoides comb. nov. and emendations of the family Spirochaetaceae and the genus Sphaerochaeta.</title>
        <authorList>
            <person name="Abt B."/>
            <person name="Han C."/>
            <person name="Scheuner C."/>
            <person name="Lu M."/>
            <person name="Lapidus A."/>
            <person name="Nolan M."/>
            <person name="Lucas S."/>
            <person name="Hammon N."/>
            <person name="Deshpande S."/>
            <person name="Cheng J.F."/>
            <person name="Tapia R."/>
            <person name="Goodwin L.A."/>
            <person name="Pitluck S."/>
            <person name="Liolios K."/>
            <person name="Pagani I."/>
            <person name="Ivanova N."/>
            <person name="Mavromatis K."/>
            <person name="Mikhailova N."/>
            <person name="Huntemann M."/>
            <person name="Pati A."/>
            <person name="Chen A."/>
            <person name="Palaniappan K."/>
            <person name="Land M."/>
            <person name="Hauser L."/>
            <person name="Brambilla E.M."/>
            <person name="Rohde M."/>
            <person name="Spring S."/>
            <person name="Gronow S."/>
            <person name="Goker M."/>
            <person name="Woyke T."/>
            <person name="Bristow J."/>
            <person name="Eisen J.A."/>
            <person name="Markowitz V."/>
            <person name="Hugenholtz P."/>
            <person name="Kyrpides N.C."/>
            <person name="Klenk H.P."/>
            <person name="Detter J.C."/>
        </authorList>
    </citation>
    <scope>NUCLEOTIDE SEQUENCE [LARGE SCALE GENOMIC DNA]</scope>
    <source>
        <strain evidence="3">ATCC BAA-1237 / DSM 17374 / SPN1</strain>
    </source>
</reference>
<name>F4GI60_PARC1</name>